<accession>A0ABD0P4K8</accession>
<name>A0ABD0P4K8_CIRMR</name>
<evidence type="ECO:0000313" key="3">
    <source>
        <dbReference type="Proteomes" id="UP001529510"/>
    </source>
</evidence>
<protein>
    <submittedName>
        <fullName evidence="2">Uncharacterized protein</fullName>
    </submittedName>
</protein>
<evidence type="ECO:0000313" key="2">
    <source>
        <dbReference type="EMBL" id="KAL0168780.1"/>
    </source>
</evidence>
<reference evidence="2 3" key="1">
    <citation type="submission" date="2024-05" db="EMBL/GenBank/DDBJ databases">
        <title>Genome sequencing and assembly of Indian major carp, Cirrhinus mrigala (Hamilton, 1822).</title>
        <authorList>
            <person name="Mohindra V."/>
            <person name="Chowdhury L.M."/>
            <person name="Lal K."/>
            <person name="Jena J.K."/>
        </authorList>
    </citation>
    <scope>NUCLEOTIDE SEQUENCE [LARGE SCALE GENOMIC DNA]</scope>
    <source>
        <strain evidence="2">CM1030</strain>
        <tissue evidence="2">Blood</tissue>
    </source>
</reference>
<dbReference type="EMBL" id="JAMKFB020000018">
    <property type="protein sequence ID" value="KAL0168780.1"/>
    <property type="molecule type" value="Genomic_DNA"/>
</dbReference>
<feature type="region of interest" description="Disordered" evidence="1">
    <location>
        <begin position="1"/>
        <end position="70"/>
    </location>
</feature>
<sequence>AKALLAQRFTAPAVSDSPTQKTTQQKALSKPRPKQPKAKAEPPPKKRKKWKEEFTTSPSDSSPEAVSEDD</sequence>
<evidence type="ECO:0000256" key="1">
    <source>
        <dbReference type="SAM" id="MobiDB-lite"/>
    </source>
</evidence>
<keyword evidence="3" id="KW-1185">Reference proteome</keyword>
<feature type="compositionally biased region" description="Polar residues" evidence="1">
    <location>
        <begin position="55"/>
        <end position="64"/>
    </location>
</feature>
<dbReference type="AlphaFoldDB" id="A0ABD0P4K8"/>
<gene>
    <name evidence="2" type="ORF">M9458_037002</name>
</gene>
<dbReference type="PANTHER" id="PTHR14709:SF2">
    <property type="entry name" value="GLUTAMINE AND SERINE-RICH PROTEIN 1"/>
    <property type="match status" value="1"/>
</dbReference>
<organism evidence="2 3">
    <name type="scientific">Cirrhinus mrigala</name>
    <name type="common">Mrigala</name>
    <dbReference type="NCBI Taxonomy" id="683832"/>
    <lineage>
        <taxon>Eukaryota</taxon>
        <taxon>Metazoa</taxon>
        <taxon>Chordata</taxon>
        <taxon>Craniata</taxon>
        <taxon>Vertebrata</taxon>
        <taxon>Euteleostomi</taxon>
        <taxon>Actinopterygii</taxon>
        <taxon>Neopterygii</taxon>
        <taxon>Teleostei</taxon>
        <taxon>Ostariophysi</taxon>
        <taxon>Cypriniformes</taxon>
        <taxon>Cyprinidae</taxon>
        <taxon>Labeoninae</taxon>
        <taxon>Labeonini</taxon>
        <taxon>Cirrhinus</taxon>
    </lineage>
</organism>
<proteinExistence type="predicted"/>
<dbReference type="Proteomes" id="UP001529510">
    <property type="component" value="Unassembled WGS sequence"/>
</dbReference>
<dbReference type="PANTHER" id="PTHR14709">
    <property type="entry name" value="GLUTAMINE AND SERINE-RICH PROTEIN 1-RELATED"/>
    <property type="match status" value="1"/>
</dbReference>
<dbReference type="InterPro" id="IPR052466">
    <property type="entry name" value="DNA_MethProtect_Complex"/>
</dbReference>
<comment type="caution">
    <text evidence="2">The sequence shown here is derived from an EMBL/GenBank/DDBJ whole genome shotgun (WGS) entry which is preliminary data.</text>
</comment>
<feature type="non-terminal residue" evidence="2">
    <location>
        <position position="70"/>
    </location>
</feature>
<feature type="compositionally biased region" description="Polar residues" evidence="1">
    <location>
        <begin position="16"/>
        <end position="27"/>
    </location>
</feature>
<feature type="non-terminal residue" evidence="2">
    <location>
        <position position="1"/>
    </location>
</feature>
<feature type="compositionally biased region" description="Basic and acidic residues" evidence="1">
    <location>
        <begin position="38"/>
        <end position="54"/>
    </location>
</feature>